<evidence type="ECO:0000313" key="3">
    <source>
        <dbReference type="EMBL" id="PSN60568.1"/>
    </source>
</evidence>
<name>A0A2T2N6B3_CORCC</name>
<feature type="transmembrane region" description="Helical" evidence="2">
    <location>
        <begin position="206"/>
        <end position="226"/>
    </location>
</feature>
<organism evidence="3 4">
    <name type="scientific">Corynespora cassiicola Philippines</name>
    <dbReference type="NCBI Taxonomy" id="1448308"/>
    <lineage>
        <taxon>Eukaryota</taxon>
        <taxon>Fungi</taxon>
        <taxon>Dikarya</taxon>
        <taxon>Ascomycota</taxon>
        <taxon>Pezizomycotina</taxon>
        <taxon>Dothideomycetes</taxon>
        <taxon>Pleosporomycetidae</taxon>
        <taxon>Pleosporales</taxon>
        <taxon>Corynesporascaceae</taxon>
        <taxon>Corynespora</taxon>
    </lineage>
</organism>
<keyword evidence="2" id="KW-1133">Transmembrane helix</keyword>
<keyword evidence="4" id="KW-1185">Reference proteome</keyword>
<accession>A0A2T2N6B3</accession>
<evidence type="ECO:0000313" key="4">
    <source>
        <dbReference type="Proteomes" id="UP000240883"/>
    </source>
</evidence>
<protein>
    <submittedName>
        <fullName evidence="3">Uncharacterized protein</fullName>
    </submittedName>
</protein>
<evidence type="ECO:0000256" key="1">
    <source>
        <dbReference type="SAM" id="MobiDB-lite"/>
    </source>
</evidence>
<feature type="compositionally biased region" description="Basic and acidic residues" evidence="1">
    <location>
        <begin position="49"/>
        <end position="59"/>
    </location>
</feature>
<dbReference type="EMBL" id="KZ678148">
    <property type="protein sequence ID" value="PSN60568.1"/>
    <property type="molecule type" value="Genomic_DNA"/>
</dbReference>
<dbReference type="Proteomes" id="UP000240883">
    <property type="component" value="Unassembled WGS sequence"/>
</dbReference>
<feature type="region of interest" description="Disordered" evidence="1">
    <location>
        <begin position="40"/>
        <end position="59"/>
    </location>
</feature>
<gene>
    <name evidence="3" type="ORF">BS50DRAFT_203859</name>
</gene>
<sequence length="260" mass="28674">MPLTRIGHAGCAGPISRFPSVPPWSVAGRSLSARVPKCLGKDHRKQRRGASERTSERDWGGGLVGPKKVLSASLCLYLPLGWRARFFFPPFSPRYRIRYAGRCLGAFVIASREGLGLGLGLVFDADMGCDAMPCGGMMRELCAFVRACLGRACACMLACLHACMDAMDCAFLGCLLASRARHVHGHLDGISYVQCPSMYGCMHPCMYATFAAFAFAFWLFFFDFFLPHGEPFLLSQRPVSDLHAYRSPPVTQATPFFHKR</sequence>
<proteinExistence type="predicted"/>
<dbReference type="AlphaFoldDB" id="A0A2T2N6B3"/>
<reference evidence="3 4" key="1">
    <citation type="journal article" date="2018" name="Front. Microbiol.">
        <title>Genome-Wide Analysis of Corynespora cassiicola Leaf Fall Disease Putative Effectors.</title>
        <authorList>
            <person name="Lopez D."/>
            <person name="Ribeiro S."/>
            <person name="Label P."/>
            <person name="Fumanal B."/>
            <person name="Venisse J.S."/>
            <person name="Kohler A."/>
            <person name="de Oliveira R.R."/>
            <person name="Labutti K."/>
            <person name="Lipzen A."/>
            <person name="Lail K."/>
            <person name="Bauer D."/>
            <person name="Ohm R.A."/>
            <person name="Barry K.W."/>
            <person name="Spatafora J."/>
            <person name="Grigoriev I.V."/>
            <person name="Martin F.M."/>
            <person name="Pujade-Renaud V."/>
        </authorList>
    </citation>
    <scope>NUCLEOTIDE SEQUENCE [LARGE SCALE GENOMIC DNA]</scope>
    <source>
        <strain evidence="3 4">Philippines</strain>
    </source>
</reference>
<keyword evidence="2" id="KW-0812">Transmembrane</keyword>
<keyword evidence="2" id="KW-0472">Membrane</keyword>
<evidence type="ECO:0000256" key="2">
    <source>
        <dbReference type="SAM" id="Phobius"/>
    </source>
</evidence>